<dbReference type="Pfam" id="PF03958">
    <property type="entry name" value="Secretin_N"/>
    <property type="match status" value="1"/>
</dbReference>
<keyword evidence="2 8" id="KW-0732">Signal</keyword>
<dbReference type="GO" id="GO:0009279">
    <property type="term" value="C:cell outer membrane"/>
    <property type="evidence" value="ECO:0007669"/>
    <property type="project" value="UniProtKB-SubCell"/>
</dbReference>
<dbReference type="PANTHER" id="PTHR30332:SF17">
    <property type="entry name" value="TYPE IV PILIATION SYSTEM PROTEIN DR_0774-RELATED"/>
    <property type="match status" value="1"/>
</dbReference>
<dbReference type="InterPro" id="IPR038591">
    <property type="entry name" value="NolW-like_sf"/>
</dbReference>
<feature type="compositionally biased region" description="Low complexity" evidence="7">
    <location>
        <begin position="248"/>
        <end position="288"/>
    </location>
</feature>
<keyword evidence="4" id="KW-0998">Cell outer membrane</keyword>
<organism evidence="10 11">
    <name type="scientific">Oleiharenicola lentus</name>
    <dbReference type="NCBI Taxonomy" id="2508720"/>
    <lineage>
        <taxon>Bacteria</taxon>
        <taxon>Pseudomonadati</taxon>
        <taxon>Verrucomicrobiota</taxon>
        <taxon>Opitutia</taxon>
        <taxon>Opitutales</taxon>
        <taxon>Opitutaceae</taxon>
        <taxon>Oleiharenicola</taxon>
    </lineage>
</organism>
<evidence type="ECO:0000256" key="8">
    <source>
        <dbReference type="SAM" id="SignalP"/>
    </source>
</evidence>
<evidence type="ECO:0000256" key="6">
    <source>
        <dbReference type="RuleBase" id="RU004004"/>
    </source>
</evidence>
<dbReference type="Gene3D" id="3.55.50.30">
    <property type="match status" value="1"/>
</dbReference>
<dbReference type="EMBL" id="SDHX01000001">
    <property type="protein sequence ID" value="RXK55033.1"/>
    <property type="molecule type" value="Genomic_DNA"/>
</dbReference>
<keyword evidence="3" id="KW-0472">Membrane</keyword>
<dbReference type="PANTHER" id="PTHR30332">
    <property type="entry name" value="PROBABLE GENERAL SECRETION PATHWAY PROTEIN D"/>
    <property type="match status" value="1"/>
</dbReference>
<dbReference type="GO" id="GO:0009306">
    <property type="term" value="P:protein secretion"/>
    <property type="evidence" value="ECO:0007669"/>
    <property type="project" value="InterPro"/>
</dbReference>
<keyword evidence="1 6" id="KW-0813">Transport</keyword>
<evidence type="ECO:0000256" key="3">
    <source>
        <dbReference type="ARBA" id="ARBA00023136"/>
    </source>
</evidence>
<feature type="compositionally biased region" description="Polar residues" evidence="7">
    <location>
        <begin position="299"/>
        <end position="316"/>
    </location>
</feature>
<proteinExistence type="inferred from homology"/>
<evidence type="ECO:0000256" key="2">
    <source>
        <dbReference type="ARBA" id="ARBA00022729"/>
    </source>
</evidence>
<dbReference type="AlphaFoldDB" id="A0A4Q1C7X4"/>
<dbReference type="OrthoDB" id="9779724at2"/>
<feature type="region of interest" description="Disordered" evidence="7">
    <location>
        <begin position="241"/>
        <end position="316"/>
    </location>
</feature>
<comment type="similarity">
    <text evidence="5">Belongs to the bacterial secretin family.</text>
</comment>
<comment type="subcellular location">
    <subcellularLocation>
        <location evidence="6">Cell outer membrane</location>
    </subcellularLocation>
</comment>
<dbReference type="InterPro" id="IPR005644">
    <property type="entry name" value="NolW-like"/>
</dbReference>
<dbReference type="Gene3D" id="3.30.1370.120">
    <property type="match status" value="1"/>
</dbReference>
<sequence>MSTRTKLITLLATAMPLLSLAQESTPPADSASQADPSVTVMGSEPAANTVSRDRDTLSVDFPDEDIKTILRNVADLFELNLVVPDTLTGKTSIKLRDVTWRQIFKTVLEPVNYTYVEEGNIIKVIDNATLLQEPVSTDVFIINNAKAEDLRPTVVGLVDAAVGGKVEINQRSNALIITERPSRMGRIRAIIEQLDKATAQVMIESQFVEVTDRDIRNIGVNWAGLQNLQLGARNLNQAFSRDRGQSFNNGNSSNANSSSNSSNSNGSTGTSSSNSGTTNASTNGNNSTYVTGLADPSSGVPSNFNPTTGTVSGLPTSIPTVTTNANYTPATVTTPATADALNTFNGSTQNGTTSGTSNSLSDTLTSSLANSASSAVNSLMGLTNTGGTSRLTSAVFSASDFNVIVSALKTQNNTKVVSNPTVVTLNNTEAVLNIGSEFPIPSYTYNSERGTFEVSGFQYKPIGIIMKVTPQVNAQGTIRLNLEPEVSQQNGETTFGGAGGATIPVIATRKVKTQISLQDGYTAGIGGLVTSNKNHGGTKVPVLGSIPGLGRLFSSKSVNDTTTNLLIFITAKTVNPDGAAPSDVFSAPALQAVGMDGAAINKKN</sequence>
<feature type="region of interest" description="Disordered" evidence="7">
    <location>
        <begin position="342"/>
        <end position="361"/>
    </location>
</feature>
<evidence type="ECO:0000313" key="11">
    <source>
        <dbReference type="Proteomes" id="UP000290218"/>
    </source>
</evidence>
<keyword evidence="11" id="KW-1185">Reference proteome</keyword>
<dbReference type="GO" id="GO:0015627">
    <property type="term" value="C:type II protein secretion system complex"/>
    <property type="evidence" value="ECO:0007669"/>
    <property type="project" value="TreeGrafter"/>
</dbReference>
<evidence type="ECO:0000256" key="1">
    <source>
        <dbReference type="ARBA" id="ARBA00022448"/>
    </source>
</evidence>
<evidence type="ECO:0000313" key="10">
    <source>
        <dbReference type="EMBL" id="RXK55033.1"/>
    </source>
</evidence>
<reference evidence="10 11" key="1">
    <citation type="submission" date="2019-01" db="EMBL/GenBank/DDBJ databases">
        <title>Lacunisphaera sp. strain TWA-58.</title>
        <authorList>
            <person name="Chen W.-M."/>
        </authorList>
    </citation>
    <scope>NUCLEOTIDE SEQUENCE [LARGE SCALE GENOMIC DNA]</scope>
    <source>
        <strain evidence="10 11">TWA-58</strain>
    </source>
</reference>
<dbReference type="Proteomes" id="UP000290218">
    <property type="component" value="Unassembled WGS sequence"/>
</dbReference>
<dbReference type="RefSeq" id="WP_129046400.1">
    <property type="nucleotide sequence ID" value="NZ_SDHX01000001.1"/>
</dbReference>
<feature type="signal peptide" evidence="8">
    <location>
        <begin position="1"/>
        <end position="21"/>
    </location>
</feature>
<evidence type="ECO:0000259" key="9">
    <source>
        <dbReference type="SMART" id="SM00965"/>
    </source>
</evidence>
<dbReference type="InterPro" id="IPR050810">
    <property type="entry name" value="Bact_Secretion_Sys_Channel"/>
</dbReference>
<gene>
    <name evidence="10" type="ORF">ESB00_03795</name>
</gene>
<evidence type="ECO:0000256" key="4">
    <source>
        <dbReference type="ARBA" id="ARBA00023237"/>
    </source>
</evidence>
<dbReference type="Pfam" id="PF00263">
    <property type="entry name" value="Secretin"/>
    <property type="match status" value="1"/>
</dbReference>
<comment type="caution">
    <text evidence="10">The sequence shown here is derived from an EMBL/GenBank/DDBJ whole genome shotgun (WGS) entry which is preliminary data.</text>
</comment>
<dbReference type="InterPro" id="IPR011662">
    <property type="entry name" value="Secretin/TonB_short_N"/>
</dbReference>
<accession>A0A4Q1C7X4</accession>
<dbReference type="InterPro" id="IPR004846">
    <property type="entry name" value="T2SS/T3SS_dom"/>
</dbReference>
<feature type="compositionally biased region" description="Polar residues" evidence="7">
    <location>
        <begin position="23"/>
        <end position="36"/>
    </location>
</feature>
<name>A0A4Q1C7X4_9BACT</name>
<feature type="chain" id="PRO_5020958705" description="Secretin/TonB short N-terminal domain-containing protein" evidence="8">
    <location>
        <begin position="22"/>
        <end position="604"/>
    </location>
</feature>
<protein>
    <recommendedName>
        <fullName evidence="9">Secretin/TonB short N-terminal domain-containing protein</fullName>
    </recommendedName>
</protein>
<evidence type="ECO:0000256" key="7">
    <source>
        <dbReference type="SAM" id="MobiDB-lite"/>
    </source>
</evidence>
<feature type="region of interest" description="Disordered" evidence="7">
    <location>
        <begin position="23"/>
        <end position="54"/>
    </location>
</feature>
<dbReference type="SMART" id="SM00965">
    <property type="entry name" value="STN"/>
    <property type="match status" value="1"/>
</dbReference>
<evidence type="ECO:0000256" key="5">
    <source>
        <dbReference type="RuleBase" id="RU004003"/>
    </source>
</evidence>
<feature type="domain" description="Secretin/TonB short N-terminal" evidence="9">
    <location>
        <begin position="79"/>
        <end position="127"/>
    </location>
</feature>